<evidence type="ECO:0000313" key="4">
    <source>
        <dbReference type="EMBL" id="QMV41727.1"/>
    </source>
</evidence>
<keyword evidence="1" id="KW-0732">Signal</keyword>
<dbReference type="EMBL" id="CP041969">
    <property type="protein sequence ID" value="QMV41727.1"/>
    <property type="molecule type" value="Genomic_DNA"/>
</dbReference>
<reference evidence="4 5" key="1">
    <citation type="submission" date="2019-07" db="EMBL/GenBank/DDBJ databases">
        <authorList>
            <person name="Kim J.K."/>
            <person name="Cheong H.-M."/>
            <person name="Choi Y."/>
            <person name="Hwang K.J."/>
            <person name="Lee S."/>
            <person name="Choi C."/>
        </authorList>
    </citation>
    <scope>NUCLEOTIDE SEQUENCE [LARGE SCALE GENOMIC DNA]</scope>
    <source>
        <strain evidence="4 5">KS 22</strain>
    </source>
</reference>
<dbReference type="Proteomes" id="UP000515679">
    <property type="component" value="Chromosome"/>
</dbReference>
<accession>A0A7G5BXP3</accession>
<feature type="region of interest" description="Disordered" evidence="2">
    <location>
        <begin position="381"/>
        <end position="402"/>
    </location>
</feature>
<dbReference type="InterPro" id="IPR014755">
    <property type="entry name" value="Cu-Rt/internalin_Ig-like"/>
</dbReference>
<evidence type="ECO:0000313" key="5">
    <source>
        <dbReference type="Proteomes" id="UP000515679"/>
    </source>
</evidence>
<sequence>MRDSSYNFHTQTKQILSRGGEKKVMKKSLSLLLSAALVFGSFGSLAYAADADLTVAQKYQALKDKGILKGTTTGSDGLEDKLNRAQFATIAIALAGLSEEKTGSTFSDVTEKQWWYGAIEAAAKAGLVEGSNGKFDPKGDVTVEQVIVIAARILKLEEVKDAKVEGASAWAAGYIQAAIDSGLIAARTDYTKAATRGQAIEVGYQAYVTANPVAPEKASVASAKATGVKKVSVTLDKAVDTAKATLSLKKGTISVATKTVWADDKKSATLELTDVVIGEGEYTVTLAGLDAAEIATATAKFTGEKEVLKSIEFVNTSDTLARSHNNIVKLKPVNQYGELASANPGSYTVYAGQGNDVFVKLGKDAITGELLLTLDTTIKTDGKKDDETPTAPGSNNGLADRYQPGSGIISVNIFNNENHVSVTKNFKMGTAPFVSKMDISPVKYSNGKDFLGNKGETAVISVNQFDQYGNIVAYDPVKDPQNLRFVLNGYEPAIPNQIYAGDSNNDDIADIKVALSKNVDKSAKYTFNVFNQAGSATGEISLQSGKTANKIEFGDFSSDVAAGDADAYLPVIAYDANGTQLTVDELVNAQNEQRIKISSSINAKLITVGEHKGKVQLTNIPKTPRTVVTVTAIIAEPNVSSNATKQVTIAPARIPSGFKVDDAPKQKIVANANDEFKLIVIDQYGSKLDTLHVLDAAGNVITTTPTASDTVYYVQVTPGTTTGSGLQLTKKTATAITGVATYERSTGSATYAGSLSNYNDGFAFDALNHGVLNSTAKATFTAEIIKSNGTGTAATPVAKISRTIEATTDTLNYTVGAVADLFNAIDSGSVTEAVYNNGSVKLPVATQESPTASKFARSISIEATDAAGNTVAIPDTVKQITSSNVLVAQTGIASNKGYVIGNKPGTATLNVTYTTSKGLQELKTITVNTKDTVITSTKLDRGNGSRTYADYVATPNAFALMNLKVTDNYGITYEGVDAQKYNYLFGVTFTASNVKVQTGGTASNPELQDGGSVTIDQYGNISAAGVYSFELTATSAAGFSASTFVTTPLAP</sequence>
<dbReference type="PROSITE" id="PS51272">
    <property type="entry name" value="SLH"/>
    <property type="match status" value="1"/>
</dbReference>
<dbReference type="Pfam" id="PF00395">
    <property type="entry name" value="SLH"/>
    <property type="match status" value="1"/>
</dbReference>
<dbReference type="KEGG" id="cchl:FPL14_11420"/>
<name>A0A7G5BXP3_9BACL</name>
<evidence type="ECO:0000259" key="3">
    <source>
        <dbReference type="PROSITE" id="PS51272"/>
    </source>
</evidence>
<evidence type="ECO:0000256" key="1">
    <source>
        <dbReference type="ARBA" id="ARBA00022729"/>
    </source>
</evidence>
<proteinExistence type="predicted"/>
<dbReference type="Gene3D" id="2.60.40.1220">
    <property type="match status" value="1"/>
</dbReference>
<keyword evidence="5" id="KW-1185">Reference proteome</keyword>
<gene>
    <name evidence="4" type="ORF">FPL14_11420</name>
</gene>
<organism evidence="4 5">
    <name type="scientific">Cohnella cholangitidis</name>
    <dbReference type="NCBI Taxonomy" id="2598458"/>
    <lineage>
        <taxon>Bacteria</taxon>
        <taxon>Bacillati</taxon>
        <taxon>Bacillota</taxon>
        <taxon>Bacilli</taxon>
        <taxon>Bacillales</taxon>
        <taxon>Paenibacillaceae</taxon>
        <taxon>Cohnella</taxon>
    </lineage>
</organism>
<evidence type="ECO:0000256" key="2">
    <source>
        <dbReference type="SAM" id="MobiDB-lite"/>
    </source>
</evidence>
<protein>
    <submittedName>
        <fullName evidence="4">S-layer homology domain-containing protein</fullName>
    </submittedName>
</protein>
<dbReference type="InterPro" id="IPR001119">
    <property type="entry name" value="SLH_dom"/>
</dbReference>
<dbReference type="AlphaFoldDB" id="A0A7G5BXP3"/>
<dbReference type="RefSeq" id="WP_182303066.1">
    <property type="nucleotide sequence ID" value="NZ_CP041969.1"/>
</dbReference>
<feature type="domain" description="SLH" evidence="3">
    <location>
        <begin position="102"/>
        <end position="164"/>
    </location>
</feature>